<accession>A0A8C3VNK4</accession>
<comment type="similarity">
    <text evidence="3">Belongs to the complex I NDUFC1 subunit family.</text>
</comment>
<evidence type="ECO:0000256" key="15">
    <source>
        <dbReference type="ARBA" id="ARBA00030166"/>
    </source>
</evidence>
<dbReference type="GO" id="GO:0005743">
    <property type="term" value="C:mitochondrial inner membrane"/>
    <property type="evidence" value="ECO:0007669"/>
    <property type="project" value="UniProtKB-SubCell"/>
</dbReference>
<evidence type="ECO:0000256" key="12">
    <source>
        <dbReference type="ARBA" id="ARBA00022989"/>
    </source>
</evidence>
<feature type="transmembrane region" description="Helical" evidence="17">
    <location>
        <begin position="39"/>
        <end position="57"/>
    </location>
</feature>
<comment type="subcellular location">
    <subcellularLocation>
        <location evidence="2">Mitochondrion inner membrane</location>
        <topology evidence="2">Single-pass membrane protein</topology>
        <orientation evidence="2">Matrix side</orientation>
    </subcellularLocation>
</comment>
<evidence type="ECO:0000256" key="16">
    <source>
        <dbReference type="ARBA" id="ARBA00032841"/>
    </source>
</evidence>
<keyword evidence="7" id="KW-0679">Respiratory chain</keyword>
<dbReference type="PANTHER" id="PTHR17097">
    <property type="entry name" value="NADH-UBIQUINONE OXIDOREDUCTASE KFYI SUBUNIT"/>
    <property type="match status" value="1"/>
</dbReference>
<evidence type="ECO:0000256" key="3">
    <source>
        <dbReference type="ARBA" id="ARBA00008713"/>
    </source>
</evidence>
<dbReference type="Proteomes" id="UP000694540">
    <property type="component" value="Unplaced"/>
</dbReference>
<keyword evidence="14 17" id="KW-0472">Membrane</keyword>
<dbReference type="PANTHER" id="PTHR17097:SF0">
    <property type="entry name" value="NADH DEHYDROGENASE [UBIQUINONE] 1 SUBUNIT C1, MITOCHONDRIAL"/>
    <property type="match status" value="1"/>
</dbReference>
<dbReference type="GeneTree" id="ENSGT00390000002565"/>
<keyword evidence="9" id="KW-0999">Mitochondrion inner membrane</keyword>
<evidence type="ECO:0000256" key="7">
    <source>
        <dbReference type="ARBA" id="ARBA00022660"/>
    </source>
</evidence>
<evidence type="ECO:0000256" key="17">
    <source>
        <dbReference type="SAM" id="Phobius"/>
    </source>
</evidence>
<reference evidence="18" key="2">
    <citation type="submission" date="2025-09" db="UniProtKB">
        <authorList>
            <consortium name="Ensembl"/>
        </authorList>
    </citation>
    <scope>IDENTIFICATION</scope>
</reference>
<evidence type="ECO:0000313" key="18">
    <source>
        <dbReference type="Ensembl" id="ENSCWAP00000002434.1"/>
    </source>
</evidence>
<evidence type="ECO:0000256" key="14">
    <source>
        <dbReference type="ARBA" id="ARBA00023136"/>
    </source>
</evidence>
<sequence>DPTLLWPWPWPAATAPIRLDFLVHSKLHLQDSPQDKLDWLKVGLTLGTSIFLWVYLIKKHNEDVLEYKTRKGLE</sequence>
<proteinExistence type="inferred from homology"/>
<dbReference type="AlphaFoldDB" id="A0A8C3VNK4"/>
<dbReference type="Pfam" id="PF15088">
    <property type="entry name" value="NADH_dh_m_C1"/>
    <property type="match status" value="1"/>
</dbReference>
<protein>
    <recommendedName>
        <fullName evidence="5">NADH dehydrogenase [ubiquinone] 1 subunit C1, mitochondrial</fullName>
    </recommendedName>
    <alternativeName>
        <fullName evidence="15">Complex I-KFYI</fullName>
    </alternativeName>
    <alternativeName>
        <fullName evidence="16">NADH-ubiquinone oxidoreductase KFYI subunit</fullName>
    </alternativeName>
</protein>
<keyword evidence="8 17" id="KW-0812">Transmembrane</keyword>
<evidence type="ECO:0000313" key="19">
    <source>
        <dbReference type="Proteomes" id="UP000694540"/>
    </source>
</evidence>
<evidence type="ECO:0000256" key="6">
    <source>
        <dbReference type="ARBA" id="ARBA00022448"/>
    </source>
</evidence>
<comment type="subunit">
    <text evidence="4">Complex I is composed of 45 different subunits.</text>
</comment>
<evidence type="ECO:0000256" key="5">
    <source>
        <dbReference type="ARBA" id="ARBA00016767"/>
    </source>
</evidence>
<evidence type="ECO:0000256" key="4">
    <source>
        <dbReference type="ARBA" id="ARBA00011533"/>
    </source>
</evidence>
<keyword evidence="11" id="KW-0249">Electron transport</keyword>
<evidence type="ECO:0000256" key="13">
    <source>
        <dbReference type="ARBA" id="ARBA00023128"/>
    </source>
</evidence>
<organism evidence="18 19">
    <name type="scientific">Catagonus wagneri</name>
    <name type="common">Chacoan peccary</name>
    <dbReference type="NCBI Taxonomy" id="51154"/>
    <lineage>
        <taxon>Eukaryota</taxon>
        <taxon>Metazoa</taxon>
        <taxon>Chordata</taxon>
        <taxon>Craniata</taxon>
        <taxon>Vertebrata</taxon>
        <taxon>Euteleostomi</taxon>
        <taxon>Mammalia</taxon>
        <taxon>Eutheria</taxon>
        <taxon>Laurasiatheria</taxon>
        <taxon>Artiodactyla</taxon>
        <taxon>Suina</taxon>
        <taxon>Tayassuidae</taxon>
        <taxon>Catagonus</taxon>
    </lineage>
</organism>
<evidence type="ECO:0000256" key="8">
    <source>
        <dbReference type="ARBA" id="ARBA00022692"/>
    </source>
</evidence>
<evidence type="ECO:0000256" key="9">
    <source>
        <dbReference type="ARBA" id="ARBA00022792"/>
    </source>
</evidence>
<evidence type="ECO:0000256" key="2">
    <source>
        <dbReference type="ARBA" id="ARBA00004298"/>
    </source>
</evidence>
<dbReference type="Ensembl" id="ENSCWAT00000002652.1">
    <property type="protein sequence ID" value="ENSCWAP00000002434.1"/>
    <property type="gene ID" value="ENSCWAG00000001959.1"/>
</dbReference>
<comment type="function">
    <text evidence="1">Accessory subunit of the mitochondrial membrane respiratory chain NADH dehydrogenase (Complex I), that is believed not to be involved in catalysis. Complex I functions in the transfer of electrons from NADH to the respiratory chain. The immediate electron acceptor for the enzyme is believed to be ubiquinone.</text>
</comment>
<reference evidence="18" key="1">
    <citation type="submission" date="2025-08" db="UniProtKB">
        <authorList>
            <consortium name="Ensembl"/>
        </authorList>
    </citation>
    <scope>IDENTIFICATION</scope>
</reference>
<dbReference type="GO" id="GO:0045271">
    <property type="term" value="C:respiratory chain complex I"/>
    <property type="evidence" value="ECO:0007669"/>
    <property type="project" value="InterPro"/>
</dbReference>
<evidence type="ECO:0000256" key="11">
    <source>
        <dbReference type="ARBA" id="ARBA00022982"/>
    </source>
</evidence>
<evidence type="ECO:0000256" key="10">
    <source>
        <dbReference type="ARBA" id="ARBA00022946"/>
    </source>
</evidence>
<keyword evidence="13" id="KW-0496">Mitochondrion</keyword>
<keyword evidence="10" id="KW-0809">Transit peptide</keyword>
<keyword evidence="19" id="KW-1185">Reference proteome</keyword>
<name>A0A8C3VNK4_9CETA</name>
<keyword evidence="6" id="KW-0813">Transport</keyword>
<keyword evidence="12 17" id="KW-1133">Transmembrane helix</keyword>
<evidence type="ECO:0000256" key="1">
    <source>
        <dbReference type="ARBA" id="ARBA00003195"/>
    </source>
</evidence>
<dbReference type="InterPro" id="IPR026192">
    <property type="entry name" value="NDUFC1"/>
</dbReference>